<reference evidence="4" key="2">
    <citation type="submission" date="2021-12" db="EMBL/GenBank/DDBJ databases">
        <title>Resequencing data analysis of finger millet.</title>
        <authorList>
            <person name="Hatakeyama M."/>
            <person name="Aluri S."/>
            <person name="Balachadran M.T."/>
            <person name="Sivarajan S.R."/>
            <person name="Poveda L."/>
            <person name="Shimizu-Inatsugi R."/>
            <person name="Schlapbach R."/>
            <person name="Sreeman S.M."/>
            <person name="Shimizu K.K."/>
        </authorList>
    </citation>
    <scope>NUCLEOTIDE SEQUENCE</scope>
</reference>
<evidence type="ECO:0000313" key="5">
    <source>
        <dbReference type="Proteomes" id="UP001054889"/>
    </source>
</evidence>
<protein>
    <submittedName>
        <fullName evidence="4">Uncharacterized protein</fullName>
    </submittedName>
</protein>
<dbReference type="InterPro" id="IPR027417">
    <property type="entry name" value="P-loop_NTPase"/>
</dbReference>
<accession>A0AAV5C9S3</accession>
<dbReference type="PANTHER" id="PTHR19338:SF52">
    <property type="entry name" value="RX N-TERMINAL DOMAIN-CONTAINING PROTEIN"/>
    <property type="match status" value="1"/>
</dbReference>
<evidence type="ECO:0000259" key="3">
    <source>
        <dbReference type="Pfam" id="PF23598"/>
    </source>
</evidence>
<evidence type="ECO:0000259" key="2">
    <source>
        <dbReference type="Pfam" id="PF00931"/>
    </source>
</evidence>
<dbReference type="InterPro" id="IPR002182">
    <property type="entry name" value="NB-ARC"/>
</dbReference>
<dbReference type="GO" id="GO:0043531">
    <property type="term" value="F:ADP binding"/>
    <property type="evidence" value="ECO:0007669"/>
    <property type="project" value="InterPro"/>
</dbReference>
<dbReference type="InterPro" id="IPR055414">
    <property type="entry name" value="LRR_R13L4/SHOC2-like"/>
</dbReference>
<reference evidence="4" key="1">
    <citation type="journal article" date="2018" name="DNA Res.">
        <title>Multiple hybrid de novo genome assembly of finger millet, an orphan allotetraploid crop.</title>
        <authorList>
            <person name="Hatakeyama M."/>
            <person name="Aluri S."/>
            <person name="Balachadran M.T."/>
            <person name="Sivarajan S.R."/>
            <person name="Patrignani A."/>
            <person name="Gruter S."/>
            <person name="Poveda L."/>
            <person name="Shimizu-Inatsugi R."/>
            <person name="Baeten J."/>
            <person name="Francoijs K.J."/>
            <person name="Nataraja K.N."/>
            <person name="Reddy Y.A.N."/>
            <person name="Phadnis S."/>
            <person name="Ravikumar R.L."/>
            <person name="Schlapbach R."/>
            <person name="Sreeman S.M."/>
            <person name="Shimizu K.K."/>
        </authorList>
    </citation>
    <scope>NUCLEOTIDE SEQUENCE</scope>
</reference>
<name>A0AAV5C9S3_ELECO</name>
<dbReference type="Gene3D" id="3.80.10.10">
    <property type="entry name" value="Ribonuclease Inhibitor"/>
    <property type="match status" value="1"/>
</dbReference>
<evidence type="ECO:0000313" key="4">
    <source>
        <dbReference type="EMBL" id="GJM94864.1"/>
    </source>
</evidence>
<dbReference type="Pfam" id="PF23598">
    <property type="entry name" value="LRR_14"/>
    <property type="match status" value="1"/>
</dbReference>
<organism evidence="4 5">
    <name type="scientific">Eleusine coracana subsp. coracana</name>
    <dbReference type="NCBI Taxonomy" id="191504"/>
    <lineage>
        <taxon>Eukaryota</taxon>
        <taxon>Viridiplantae</taxon>
        <taxon>Streptophyta</taxon>
        <taxon>Embryophyta</taxon>
        <taxon>Tracheophyta</taxon>
        <taxon>Spermatophyta</taxon>
        <taxon>Magnoliopsida</taxon>
        <taxon>Liliopsida</taxon>
        <taxon>Poales</taxon>
        <taxon>Poaceae</taxon>
        <taxon>PACMAD clade</taxon>
        <taxon>Chloridoideae</taxon>
        <taxon>Cynodonteae</taxon>
        <taxon>Eleusininae</taxon>
        <taxon>Eleusine</taxon>
    </lineage>
</organism>
<feature type="domain" description="NB-ARC" evidence="2">
    <location>
        <begin position="109"/>
        <end position="195"/>
    </location>
</feature>
<evidence type="ECO:0000256" key="1">
    <source>
        <dbReference type="ARBA" id="ARBA00022737"/>
    </source>
</evidence>
<dbReference type="EMBL" id="BQKI01000005">
    <property type="protein sequence ID" value="GJM94864.1"/>
    <property type="molecule type" value="Genomic_DNA"/>
</dbReference>
<sequence>MEIRSLQAELQNMQVFLKDLSGTKNPTEQAKCWMNEITKEFRGLKRLAEELSEHRKRYKVEDAISKEHDTTIDPRMLALYTETARLVGIDGPRDELIQLMMGGDDVSAQHLKMIAIVGFGGLGKTTLANEIYRKLEGEYQCQSFVAVSQKPNLWKVLRKILSQVRYAAPENTDMEIWDVAELISALHKFLTGKRWNLWSNANCAHWNLLFVSAKVELPLDVAQLHRLLHLIINGGISLPKELLKDDIRILAQLPFLTSLNMIIQATPKENMVISNVGFSGLKHLEIGCSRMSYLIFAAGAMPSLQMLDIRYNASGWDKHGSAPVGIEHLSSLKEISVRIGGRGAKESNRRGAQSVMKNAIDLHPGCPVSKIRCFKALWVEFDDFVMEEVESPVALSP</sequence>
<keyword evidence="5" id="KW-1185">Reference proteome</keyword>
<dbReference type="Gene3D" id="3.40.50.300">
    <property type="entry name" value="P-loop containing nucleotide triphosphate hydrolases"/>
    <property type="match status" value="1"/>
</dbReference>
<dbReference type="Gene3D" id="1.20.5.4130">
    <property type="match status" value="1"/>
</dbReference>
<comment type="caution">
    <text evidence="4">The sequence shown here is derived from an EMBL/GenBank/DDBJ whole genome shotgun (WGS) entry which is preliminary data.</text>
</comment>
<keyword evidence="1" id="KW-0677">Repeat</keyword>
<gene>
    <name evidence="4" type="primary">ga11546</name>
    <name evidence="4" type="ORF">PR202_ga11546</name>
</gene>
<dbReference type="SUPFAM" id="SSF52047">
    <property type="entry name" value="RNI-like"/>
    <property type="match status" value="1"/>
</dbReference>
<dbReference type="AlphaFoldDB" id="A0AAV5C9S3"/>
<proteinExistence type="predicted"/>
<dbReference type="SUPFAM" id="SSF52540">
    <property type="entry name" value="P-loop containing nucleoside triphosphate hydrolases"/>
    <property type="match status" value="1"/>
</dbReference>
<dbReference type="GO" id="GO:0006952">
    <property type="term" value="P:defense response"/>
    <property type="evidence" value="ECO:0007669"/>
    <property type="project" value="UniProtKB-KW"/>
</dbReference>
<dbReference type="Pfam" id="PF00931">
    <property type="entry name" value="NB-ARC"/>
    <property type="match status" value="1"/>
</dbReference>
<dbReference type="InterPro" id="IPR032675">
    <property type="entry name" value="LRR_dom_sf"/>
</dbReference>
<feature type="domain" description="Disease resistance R13L4/SHOC-2-like LRR" evidence="3">
    <location>
        <begin position="241"/>
        <end position="367"/>
    </location>
</feature>
<dbReference type="Proteomes" id="UP001054889">
    <property type="component" value="Unassembled WGS sequence"/>
</dbReference>
<dbReference type="PANTHER" id="PTHR19338">
    <property type="entry name" value="TRANSLOCASE OF INNER MITOCHONDRIAL MEMBRANE 13 HOMOLOG"/>
    <property type="match status" value="1"/>
</dbReference>